<keyword evidence="2" id="KW-1185">Reference proteome</keyword>
<dbReference type="RefSeq" id="WP_122079181.1">
    <property type="nucleotide sequence ID" value="NZ_RFFL01000030.1"/>
</dbReference>
<dbReference type="GeneID" id="84611374"/>
<proteinExistence type="predicted"/>
<gene>
    <name evidence="1" type="ORF">EA795_20295</name>
</gene>
<organism evidence="1 2">
    <name type="scientific">Stutzerimonas nitrititolerans</name>
    <dbReference type="NCBI Taxonomy" id="2482751"/>
    <lineage>
        <taxon>Bacteria</taxon>
        <taxon>Pseudomonadati</taxon>
        <taxon>Pseudomonadota</taxon>
        <taxon>Gammaproteobacteria</taxon>
        <taxon>Pseudomonadales</taxon>
        <taxon>Pseudomonadaceae</taxon>
        <taxon>Stutzerimonas</taxon>
    </lineage>
</organism>
<accession>A0ABX9USV1</accession>
<dbReference type="EMBL" id="RFFL01000030">
    <property type="protein sequence ID" value="RMH96376.1"/>
    <property type="molecule type" value="Genomic_DNA"/>
</dbReference>
<evidence type="ECO:0000313" key="1">
    <source>
        <dbReference type="EMBL" id="RMH96376.1"/>
    </source>
</evidence>
<comment type="caution">
    <text evidence="1">The sequence shown here is derived from an EMBL/GenBank/DDBJ whole genome shotgun (WGS) entry which is preliminary data.</text>
</comment>
<protein>
    <submittedName>
        <fullName evidence="1">Uncharacterized protein</fullName>
    </submittedName>
</protein>
<reference evidence="1 2" key="1">
    <citation type="submission" date="2018-10" db="EMBL/GenBank/DDBJ databases">
        <title>Pseudomonas sp. GL14 genome.</title>
        <authorList>
            <person name="Peng J."/>
            <person name="Liu Z.-P."/>
        </authorList>
    </citation>
    <scope>NUCLEOTIDE SEQUENCE [LARGE SCALE GENOMIC DNA]</scope>
    <source>
        <strain evidence="1 2">GL14</strain>
    </source>
</reference>
<evidence type="ECO:0000313" key="2">
    <source>
        <dbReference type="Proteomes" id="UP000269134"/>
    </source>
</evidence>
<dbReference type="Proteomes" id="UP000269134">
    <property type="component" value="Unassembled WGS sequence"/>
</dbReference>
<sequence>MSNAQHINSVLDRVLSGMGAEEGIPAASREEYRDMAVTAAGMVRGCVTKARKQKTAGLCLQYLRLSLRDSAATEKREVKQKSEQV</sequence>
<name>A0ABX9USV1_9GAMM</name>